<evidence type="ECO:0000256" key="9">
    <source>
        <dbReference type="SAM" id="SignalP"/>
    </source>
</evidence>
<evidence type="ECO:0000256" key="8">
    <source>
        <dbReference type="RuleBase" id="RU000461"/>
    </source>
</evidence>
<evidence type="ECO:0000256" key="3">
    <source>
        <dbReference type="ARBA" id="ARBA00022617"/>
    </source>
</evidence>
<dbReference type="Pfam" id="PF00067">
    <property type="entry name" value="p450"/>
    <property type="match status" value="1"/>
</dbReference>
<dbReference type="PANTHER" id="PTHR24279:SF120">
    <property type="entry name" value="CYTOCHROME P450"/>
    <property type="match status" value="1"/>
</dbReference>
<dbReference type="InterPro" id="IPR036396">
    <property type="entry name" value="Cyt_P450_sf"/>
</dbReference>
<evidence type="ECO:0000256" key="6">
    <source>
        <dbReference type="ARBA" id="ARBA00023004"/>
    </source>
</evidence>
<comment type="cofactor">
    <cofactor evidence="1">
        <name>heme</name>
        <dbReference type="ChEBI" id="CHEBI:30413"/>
    </cofactor>
</comment>
<dbReference type="GO" id="GO:0016705">
    <property type="term" value="F:oxidoreductase activity, acting on paired donors, with incorporation or reduction of molecular oxygen"/>
    <property type="evidence" value="ECO:0007669"/>
    <property type="project" value="InterPro"/>
</dbReference>
<keyword evidence="11" id="KW-1185">Reference proteome</keyword>
<dbReference type="AlphaFoldDB" id="A0AAV8XYY6"/>
<proteinExistence type="inferred from homology"/>
<dbReference type="InterPro" id="IPR017972">
    <property type="entry name" value="Cyt_P450_CS"/>
</dbReference>
<dbReference type="PROSITE" id="PS51257">
    <property type="entry name" value="PROKAR_LIPOPROTEIN"/>
    <property type="match status" value="1"/>
</dbReference>
<evidence type="ECO:0000256" key="5">
    <source>
        <dbReference type="ARBA" id="ARBA00023002"/>
    </source>
</evidence>
<keyword evidence="9" id="KW-0732">Signal</keyword>
<organism evidence="10 11">
    <name type="scientific">Rhamnusium bicolor</name>
    <dbReference type="NCBI Taxonomy" id="1586634"/>
    <lineage>
        <taxon>Eukaryota</taxon>
        <taxon>Metazoa</taxon>
        <taxon>Ecdysozoa</taxon>
        <taxon>Arthropoda</taxon>
        <taxon>Hexapoda</taxon>
        <taxon>Insecta</taxon>
        <taxon>Pterygota</taxon>
        <taxon>Neoptera</taxon>
        <taxon>Endopterygota</taxon>
        <taxon>Coleoptera</taxon>
        <taxon>Polyphaga</taxon>
        <taxon>Cucujiformia</taxon>
        <taxon>Chrysomeloidea</taxon>
        <taxon>Cerambycidae</taxon>
        <taxon>Lepturinae</taxon>
        <taxon>Rhagiini</taxon>
        <taxon>Rhamnusium</taxon>
    </lineage>
</organism>
<dbReference type="InterPro" id="IPR050479">
    <property type="entry name" value="CYP11_CYP27_families"/>
</dbReference>
<sequence>MKVAITLVLAFSSVTSCEEKYFKNAHCYYPDRWLRINNEQFHKFASLPFGYGSRMCPGKRLAENEIVILLKEVGA</sequence>
<keyword evidence="7 8" id="KW-0503">Monooxygenase</keyword>
<keyword evidence="5 8" id="KW-0560">Oxidoreductase</keyword>
<protein>
    <recommendedName>
        <fullName evidence="12">Cytochrome P450</fullName>
    </recommendedName>
</protein>
<dbReference type="PANTHER" id="PTHR24279">
    <property type="entry name" value="CYTOCHROME P450"/>
    <property type="match status" value="1"/>
</dbReference>
<dbReference type="GO" id="GO:0005506">
    <property type="term" value="F:iron ion binding"/>
    <property type="evidence" value="ECO:0007669"/>
    <property type="project" value="InterPro"/>
</dbReference>
<dbReference type="SUPFAM" id="SSF48264">
    <property type="entry name" value="Cytochrome P450"/>
    <property type="match status" value="1"/>
</dbReference>
<accession>A0AAV8XYY6</accession>
<evidence type="ECO:0000256" key="7">
    <source>
        <dbReference type="ARBA" id="ARBA00023033"/>
    </source>
</evidence>
<evidence type="ECO:0000313" key="11">
    <source>
        <dbReference type="Proteomes" id="UP001162156"/>
    </source>
</evidence>
<name>A0AAV8XYY6_9CUCU</name>
<dbReference type="GO" id="GO:0004497">
    <property type="term" value="F:monooxygenase activity"/>
    <property type="evidence" value="ECO:0007669"/>
    <property type="project" value="UniProtKB-KW"/>
</dbReference>
<evidence type="ECO:0000256" key="2">
    <source>
        <dbReference type="ARBA" id="ARBA00010617"/>
    </source>
</evidence>
<evidence type="ECO:0000256" key="4">
    <source>
        <dbReference type="ARBA" id="ARBA00022723"/>
    </source>
</evidence>
<dbReference type="PROSITE" id="PS00086">
    <property type="entry name" value="CYTOCHROME_P450"/>
    <property type="match status" value="1"/>
</dbReference>
<feature type="chain" id="PRO_5043698398" description="Cytochrome P450" evidence="9">
    <location>
        <begin position="18"/>
        <end position="75"/>
    </location>
</feature>
<gene>
    <name evidence="10" type="ORF">NQ314_009593</name>
</gene>
<dbReference type="Gene3D" id="1.10.630.10">
    <property type="entry name" value="Cytochrome P450"/>
    <property type="match status" value="1"/>
</dbReference>
<dbReference type="InterPro" id="IPR001128">
    <property type="entry name" value="Cyt_P450"/>
</dbReference>
<feature type="signal peptide" evidence="9">
    <location>
        <begin position="1"/>
        <end position="17"/>
    </location>
</feature>
<comment type="caution">
    <text evidence="10">The sequence shown here is derived from an EMBL/GenBank/DDBJ whole genome shotgun (WGS) entry which is preliminary data.</text>
</comment>
<keyword evidence="6 8" id="KW-0408">Iron</keyword>
<keyword evidence="4 8" id="KW-0479">Metal-binding</keyword>
<dbReference type="Proteomes" id="UP001162156">
    <property type="component" value="Unassembled WGS sequence"/>
</dbReference>
<evidence type="ECO:0008006" key="12">
    <source>
        <dbReference type="Google" id="ProtNLM"/>
    </source>
</evidence>
<keyword evidence="3 8" id="KW-0349">Heme</keyword>
<evidence type="ECO:0000256" key="1">
    <source>
        <dbReference type="ARBA" id="ARBA00001971"/>
    </source>
</evidence>
<comment type="similarity">
    <text evidence="2 8">Belongs to the cytochrome P450 family.</text>
</comment>
<dbReference type="GO" id="GO:0020037">
    <property type="term" value="F:heme binding"/>
    <property type="evidence" value="ECO:0007669"/>
    <property type="project" value="InterPro"/>
</dbReference>
<evidence type="ECO:0000313" key="10">
    <source>
        <dbReference type="EMBL" id="KAJ8943929.1"/>
    </source>
</evidence>
<reference evidence="10" key="1">
    <citation type="journal article" date="2023" name="Insect Mol. Biol.">
        <title>Genome sequencing provides insights into the evolution of gene families encoding plant cell wall-degrading enzymes in longhorned beetles.</title>
        <authorList>
            <person name="Shin N.R."/>
            <person name="Okamura Y."/>
            <person name="Kirsch R."/>
            <person name="Pauchet Y."/>
        </authorList>
    </citation>
    <scope>NUCLEOTIDE SEQUENCE</scope>
    <source>
        <strain evidence="10">RBIC_L_NR</strain>
    </source>
</reference>
<dbReference type="EMBL" id="JANEYF010002641">
    <property type="protein sequence ID" value="KAJ8943929.1"/>
    <property type="molecule type" value="Genomic_DNA"/>
</dbReference>